<evidence type="ECO:0000313" key="3">
    <source>
        <dbReference type="Proteomes" id="UP000078492"/>
    </source>
</evidence>
<dbReference type="Proteomes" id="UP000078492">
    <property type="component" value="Unassembled WGS sequence"/>
</dbReference>
<name>A0A195DVF9_9HYME</name>
<dbReference type="Pfam" id="PF05699">
    <property type="entry name" value="Dimer_Tnp_hAT"/>
    <property type="match status" value="1"/>
</dbReference>
<evidence type="ECO:0000313" key="2">
    <source>
        <dbReference type="EMBL" id="KYN16890.1"/>
    </source>
</evidence>
<dbReference type="EMBL" id="KQ980295">
    <property type="protein sequence ID" value="KYN16890.1"/>
    <property type="molecule type" value="Genomic_DNA"/>
</dbReference>
<dbReference type="SUPFAM" id="SSF53098">
    <property type="entry name" value="Ribonuclease H-like"/>
    <property type="match status" value="1"/>
</dbReference>
<reference evidence="2 3" key="1">
    <citation type="submission" date="2015-09" db="EMBL/GenBank/DDBJ databases">
        <title>Trachymyrmex cornetzi WGS genome.</title>
        <authorList>
            <person name="Nygaard S."/>
            <person name="Hu H."/>
            <person name="Boomsma J."/>
            <person name="Zhang G."/>
        </authorList>
    </citation>
    <scope>NUCLEOTIDE SEQUENCE [LARGE SCALE GENOMIC DNA]</scope>
    <source>
        <strain evidence="2">Tcor2-1</strain>
        <tissue evidence="2">Whole body</tissue>
    </source>
</reference>
<keyword evidence="3" id="KW-1185">Reference proteome</keyword>
<sequence>EVGSIKIGNEMVFPKLFEFTTAILSLPHSSATTERIFSNLNLIKTKLRNRLHIQLCSALLHVKEILNNTEYCIWEPSQEYY</sequence>
<accession>A0A195DVF9</accession>
<dbReference type="InterPro" id="IPR008906">
    <property type="entry name" value="HATC_C_dom"/>
</dbReference>
<proteinExistence type="predicted"/>
<dbReference type="AlphaFoldDB" id="A0A195DVF9"/>
<feature type="domain" description="HAT C-terminal dimerisation" evidence="1">
    <location>
        <begin position="8"/>
        <end position="62"/>
    </location>
</feature>
<feature type="non-terminal residue" evidence="2">
    <location>
        <position position="1"/>
    </location>
</feature>
<protein>
    <recommendedName>
        <fullName evidence="1">HAT C-terminal dimerisation domain-containing protein</fullName>
    </recommendedName>
</protein>
<organism evidence="2 3">
    <name type="scientific">Trachymyrmex cornetzi</name>
    <dbReference type="NCBI Taxonomy" id="471704"/>
    <lineage>
        <taxon>Eukaryota</taxon>
        <taxon>Metazoa</taxon>
        <taxon>Ecdysozoa</taxon>
        <taxon>Arthropoda</taxon>
        <taxon>Hexapoda</taxon>
        <taxon>Insecta</taxon>
        <taxon>Pterygota</taxon>
        <taxon>Neoptera</taxon>
        <taxon>Endopterygota</taxon>
        <taxon>Hymenoptera</taxon>
        <taxon>Apocrita</taxon>
        <taxon>Aculeata</taxon>
        <taxon>Formicoidea</taxon>
        <taxon>Formicidae</taxon>
        <taxon>Myrmicinae</taxon>
        <taxon>Trachymyrmex</taxon>
    </lineage>
</organism>
<dbReference type="InterPro" id="IPR012337">
    <property type="entry name" value="RNaseH-like_sf"/>
</dbReference>
<gene>
    <name evidence="2" type="ORF">ALC57_10869</name>
</gene>
<evidence type="ECO:0000259" key="1">
    <source>
        <dbReference type="Pfam" id="PF05699"/>
    </source>
</evidence>
<dbReference type="GO" id="GO:0046983">
    <property type="term" value="F:protein dimerization activity"/>
    <property type="evidence" value="ECO:0007669"/>
    <property type="project" value="InterPro"/>
</dbReference>